<evidence type="ECO:0000259" key="1">
    <source>
        <dbReference type="PROSITE" id="PS51677"/>
    </source>
</evidence>
<sequence>MNFFYVFHMKNFKNVLILMVIAFVTASLLYMQSTLSIPIFSTDQSQSPRAIYQGEEKSNNVSLTFNISWGDENALPILDTLEENQIKTATFFLSASWAERHPEIVQRIKEDGHEIGSMGYEYENYNKLTIEEIKKDLSLSKDVFDKLQIKNIELFRPPKGDFNKSVLQAADSFGYTTIHYSVNSQDIRNPGVNGIVESVTKPLKGGDIILLNASDDAKQTNDALPQIISLTKQKGLSFVTVSKLISNSEARSKEVNTSY</sequence>
<dbReference type="InterPro" id="IPR002509">
    <property type="entry name" value="NODB_dom"/>
</dbReference>
<dbReference type="PANTHER" id="PTHR10587">
    <property type="entry name" value="GLYCOSYL TRANSFERASE-RELATED"/>
    <property type="match status" value="1"/>
</dbReference>
<dbReference type="Pfam" id="PF01522">
    <property type="entry name" value="Polysacc_deac_1"/>
    <property type="match status" value="1"/>
</dbReference>
<accession>A0ABY9JRJ7</accession>
<dbReference type="InterPro" id="IPR014132">
    <property type="entry name" value="PdaB-like"/>
</dbReference>
<dbReference type="NCBIfam" id="TIGR02764">
    <property type="entry name" value="spore_ybaN_pdaB"/>
    <property type="match status" value="1"/>
</dbReference>
<dbReference type="EMBL" id="CP129013">
    <property type="protein sequence ID" value="WLR42024.1"/>
    <property type="molecule type" value="Genomic_DNA"/>
</dbReference>
<reference evidence="2 3" key="1">
    <citation type="submission" date="2023-06" db="EMBL/GenBank/DDBJ databases">
        <title>Five Gram-positive bacteria isolated from mangrove sediments in Shenzhen, Guangdong, China.</title>
        <authorList>
            <person name="Yu S."/>
            <person name="Zheng W."/>
            <person name="Huang Y."/>
        </authorList>
    </citation>
    <scope>NUCLEOTIDE SEQUENCE [LARGE SCALE GENOMIC DNA]</scope>
    <source>
        <strain evidence="2 3">SaN35-3</strain>
    </source>
</reference>
<dbReference type="PROSITE" id="PS51677">
    <property type="entry name" value="NODB"/>
    <property type="match status" value="1"/>
</dbReference>
<dbReference type="Proteomes" id="UP001197974">
    <property type="component" value="Chromosome"/>
</dbReference>
<gene>
    <name evidence="2" type="primary">pdaB</name>
    <name evidence="2" type="ORF">LC087_14690</name>
</gene>
<dbReference type="InterPro" id="IPR050248">
    <property type="entry name" value="Polysacc_deacetylase_ArnD"/>
</dbReference>
<protein>
    <submittedName>
        <fullName evidence="2">Polysaccharide deacetylase family sporulation protein PdaB</fullName>
    </submittedName>
</protein>
<feature type="domain" description="NodB homology" evidence="1">
    <location>
        <begin position="59"/>
        <end position="239"/>
    </location>
</feature>
<dbReference type="SUPFAM" id="SSF88713">
    <property type="entry name" value="Glycoside hydrolase/deacetylase"/>
    <property type="match status" value="1"/>
</dbReference>
<dbReference type="PANTHER" id="PTHR10587:SF128">
    <property type="entry name" value="POLYSACCHARIDE DEACETYLASE PDAB-RELATED"/>
    <property type="match status" value="1"/>
</dbReference>
<proteinExistence type="predicted"/>
<evidence type="ECO:0000313" key="3">
    <source>
        <dbReference type="Proteomes" id="UP001197974"/>
    </source>
</evidence>
<organism evidence="2 3">
    <name type="scientific">Bacillus carboniphilus</name>
    <dbReference type="NCBI Taxonomy" id="86663"/>
    <lineage>
        <taxon>Bacteria</taxon>
        <taxon>Bacillati</taxon>
        <taxon>Bacillota</taxon>
        <taxon>Bacilli</taxon>
        <taxon>Bacillales</taxon>
        <taxon>Bacillaceae</taxon>
        <taxon>Bacillus</taxon>
    </lineage>
</organism>
<dbReference type="RefSeq" id="WP_226541815.1">
    <property type="nucleotide sequence ID" value="NZ_CP129013.1"/>
</dbReference>
<dbReference type="InterPro" id="IPR011330">
    <property type="entry name" value="Glyco_hydro/deAcase_b/a-brl"/>
</dbReference>
<name>A0ABY9JRJ7_9BACI</name>
<evidence type="ECO:0000313" key="2">
    <source>
        <dbReference type="EMBL" id="WLR42024.1"/>
    </source>
</evidence>
<dbReference type="Gene3D" id="3.20.20.370">
    <property type="entry name" value="Glycoside hydrolase/deacetylase"/>
    <property type="match status" value="1"/>
</dbReference>
<keyword evidence="3" id="KW-1185">Reference proteome</keyword>